<dbReference type="Proteomes" id="UP000822688">
    <property type="component" value="Chromosome 3"/>
</dbReference>
<dbReference type="GO" id="GO:0007140">
    <property type="term" value="P:male meiotic nuclear division"/>
    <property type="evidence" value="ECO:0007669"/>
    <property type="project" value="InterPro"/>
</dbReference>
<proteinExistence type="predicted"/>
<feature type="region of interest" description="Disordered" evidence="1">
    <location>
        <begin position="426"/>
        <end position="458"/>
    </location>
</feature>
<evidence type="ECO:0000313" key="3">
    <source>
        <dbReference type="Proteomes" id="UP000822688"/>
    </source>
</evidence>
<keyword evidence="3" id="KW-1185">Reference proteome</keyword>
<reference evidence="2" key="1">
    <citation type="submission" date="2020-06" db="EMBL/GenBank/DDBJ databases">
        <title>WGS assembly of Ceratodon purpureus strain R40.</title>
        <authorList>
            <person name="Carey S.B."/>
            <person name="Jenkins J."/>
            <person name="Shu S."/>
            <person name="Lovell J.T."/>
            <person name="Sreedasyam A."/>
            <person name="Maumus F."/>
            <person name="Tiley G.P."/>
            <person name="Fernandez-Pozo N."/>
            <person name="Barry K."/>
            <person name="Chen C."/>
            <person name="Wang M."/>
            <person name="Lipzen A."/>
            <person name="Daum C."/>
            <person name="Saski C.A."/>
            <person name="Payton A.C."/>
            <person name="Mcbreen J.C."/>
            <person name="Conrad R.E."/>
            <person name="Kollar L.M."/>
            <person name="Olsson S."/>
            <person name="Huttunen S."/>
            <person name="Landis J.B."/>
            <person name="Wickett N.J."/>
            <person name="Johnson M.G."/>
            <person name="Rensing S.A."/>
            <person name="Grimwood J."/>
            <person name="Schmutz J."/>
            <person name="Mcdaniel S.F."/>
        </authorList>
    </citation>
    <scope>NUCLEOTIDE SEQUENCE</scope>
    <source>
        <strain evidence="2">R40</strain>
    </source>
</reference>
<feature type="region of interest" description="Disordered" evidence="1">
    <location>
        <begin position="373"/>
        <end position="399"/>
    </location>
</feature>
<dbReference type="EMBL" id="CM026423">
    <property type="protein sequence ID" value="KAG0584531.1"/>
    <property type="molecule type" value="Genomic_DNA"/>
</dbReference>
<gene>
    <name evidence="2" type="ORF">KC19_3G215900</name>
</gene>
<feature type="region of interest" description="Disordered" evidence="1">
    <location>
        <begin position="155"/>
        <end position="192"/>
    </location>
</feature>
<evidence type="ECO:0000313" key="2">
    <source>
        <dbReference type="EMBL" id="KAG0584531.1"/>
    </source>
</evidence>
<dbReference type="PANTHER" id="PTHR33385:SF4">
    <property type="entry name" value="PROTEIN XRI1"/>
    <property type="match status" value="1"/>
</dbReference>
<sequence length="482" mass="52897">MHISVTVPISKRNMYVSGKICEELHCLYDKRLSISCGICADDTLPEWESYSFLMKRIDQSALSRVMLTGQELLLNGSVRTNNRTEMLSDVAVMFAPRAEPLGVRSKMEPWSHHDEYSFMTESESPLAISTAFWDQLIQSEADSNNLFAVTTPHVDRSLQPSTPSFHSYARDTSQGSDSTGSSSYSDQQGDRYKRRRMLQFTGVNTGGFAQDSPPPYESVIGSPTNTYSSYSSYSSHTSSYSGSPVSSVYSGNNTLQPYDSPTLPPSSWFSGSDGTSSFMLPSAQPHADKWMPLQSFDKNQSYCAPVQMKPPVLPVNPYISNSLGEIYSPQAWKRPSPPTPQSNFFLQQHTPPQMQYQQSFPRAQPRQDIGVLQSPLTPFSKPPTPGRKSSSGPSRFKTKSPIPVALPFAMLKPSAAQGDVTLSDINKLLLSPPPTPTDRPLSVEERRPPTPPGAGLSGKSVVACTKIHTEGAGTITIMRTKG</sequence>
<comment type="caution">
    <text evidence="2">The sequence shown here is derived from an EMBL/GenBank/DDBJ whole genome shotgun (WGS) entry which is preliminary data.</text>
</comment>
<accession>A0A8T0INX3</accession>
<name>A0A8T0INX3_CERPU</name>
<dbReference type="InterPro" id="IPR039933">
    <property type="entry name" value="XRI1"/>
</dbReference>
<dbReference type="PANTHER" id="PTHR33385">
    <property type="entry name" value="PROTEIN XRI1"/>
    <property type="match status" value="1"/>
</dbReference>
<feature type="compositionally biased region" description="Low complexity" evidence="1">
    <location>
        <begin position="170"/>
        <end position="187"/>
    </location>
</feature>
<evidence type="ECO:0000256" key="1">
    <source>
        <dbReference type="SAM" id="MobiDB-lite"/>
    </source>
</evidence>
<dbReference type="GO" id="GO:0007143">
    <property type="term" value="P:female meiotic nuclear division"/>
    <property type="evidence" value="ECO:0007669"/>
    <property type="project" value="InterPro"/>
</dbReference>
<dbReference type="AlphaFoldDB" id="A0A8T0INX3"/>
<protein>
    <submittedName>
        <fullName evidence="2">Uncharacterized protein</fullName>
    </submittedName>
</protein>
<organism evidence="2 3">
    <name type="scientific">Ceratodon purpureus</name>
    <name type="common">Fire moss</name>
    <name type="synonym">Dicranum purpureum</name>
    <dbReference type="NCBI Taxonomy" id="3225"/>
    <lineage>
        <taxon>Eukaryota</taxon>
        <taxon>Viridiplantae</taxon>
        <taxon>Streptophyta</taxon>
        <taxon>Embryophyta</taxon>
        <taxon>Bryophyta</taxon>
        <taxon>Bryophytina</taxon>
        <taxon>Bryopsida</taxon>
        <taxon>Dicranidae</taxon>
        <taxon>Pseudoditrichales</taxon>
        <taxon>Ditrichaceae</taxon>
        <taxon>Ceratodon</taxon>
    </lineage>
</organism>